<dbReference type="STRING" id="1229521.D791_03692"/>
<reference evidence="16" key="1">
    <citation type="submission" date="2012-11" db="EMBL/GenBank/DDBJ databases">
        <authorList>
            <person name="Singh A."/>
            <person name="Pinnaka A.K."/>
            <person name="Vaidya B."/>
        </authorList>
    </citation>
    <scope>NUCLEOTIDE SEQUENCE [LARGE SCALE GENOMIC DNA]</scope>
    <source>
        <strain evidence="16">AK23</strain>
    </source>
</reference>
<feature type="transmembrane region" description="Helical" evidence="13">
    <location>
        <begin position="98"/>
        <end position="115"/>
    </location>
</feature>
<dbReference type="PATRIC" id="fig|1229521.3.peg.3721"/>
<feature type="transmembrane region" description="Helical" evidence="13">
    <location>
        <begin position="57"/>
        <end position="77"/>
    </location>
</feature>
<evidence type="ECO:0000313" key="16">
    <source>
        <dbReference type="Proteomes" id="UP000019464"/>
    </source>
</evidence>
<evidence type="ECO:0000256" key="8">
    <source>
        <dbReference type="ARBA" id="ARBA00022982"/>
    </source>
</evidence>
<dbReference type="PANTHER" id="PTHR30529">
    <property type="entry name" value="CYTOCHROME B561"/>
    <property type="match status" value="1"/>
</dbReference>
<keyword evidence="11 13" id="KW-0472">Membrane</keyword>
<evidence type="ECO:0000256" key="9">
    <source>
        <dbReference type="ARBA" id="ARBA00022989"/>
    </source>
</evidence>
<dbReference type="PANTHER" id="PTHR30529:SF1">
    <property type="entry name" value="CYTOCHROME B561 HOMOLOG 2"/>
    <property type="match status" value="1"/>
</dbReference>
<dbReference type="OrthoDB" id="9793784at2"/>
<dbReference type="Gene3D" id="1.20.950.20">
    <property type="entry name" value="Transmembrane di-heme cytochromes, Chain C"/>
    <property type="match status" value="2"/>
</dbReference>
<dbReference type="Pfam" id="PF01292">
    <property type="entry name" value="Ni_hydr_CYTB"/>
    <property type="match status" value="1"/>
</dbReference>
<dbReference type="Proteomes" id="UP000019464">
    <property type="component" value="Unassembled WGS sequence"/>
</dbReference>
<reference evidence="15 16" key="2">
    <citation type="journal article" date="2015" name="Syst. Appl. Microbiol.">
        <title>Nitrincola nitratireducens sp. nov. isolated from a haloalkaline crater lake.</title>
        <authorList>
            <person name="Singh A."/>
            <person name="Vaidya B."/>
            <person name="Tanuku N.R."/>
            <person name="Pinnaka A.K."/>
        </authorList>
    </citation>
    <scope>NUCLEOTIDE SEQUENCE [LARGE SCALE GENOMIC DNA]</scope>
    <source>
        <strain evidence="15 16">AK23</strain>
    </source>
</reference>
<protein>
    <recommendedName>
        <fullName evidence="14">Cytochrome b561 bacterial/Ni-hydrogenase domain-containing protein</fullName>
    </recommendedName>
</protein>
<evidence type="ECO:0000256" key="5">
    <source>
        <dbReference type="ARBA" id="ARBA00022617"/>
    </source>
</evidence>
<keyword evidence="7" id="KW-0479">Metal-binding</keyword>
<evidence type="ECO:0000256" key="11">
    <source>
        <dbReference type="ARBA" id="ARBA00023136"/>
    </source>
</evidence>
<evidence type="ECO:0000256" key="1">
    <source>
        <dbReference type="ARBA" id="ARBA00001970"/>
    </source>
</evidence>
<dbReference type="InterPro" id="IPR052168">
    <property type="entry name" value="Cytochrome_b561_oxidase"/>
</dbReference>
<dbReference type="EMBL" id="AONB01000025">
    <property type="protein sequence ID" value="EXJ09409.1"/>
    <property type="molecule type" value="Genomic_DNA"/>
</dbReference>
<comment type="cofactor">
    <cofactor evidence="1">
        <name>heme b</name>
        <dbReference type="ChEBI" id="CHEBI:60344"/>
    </cofactor>
</comment>
<dbReference type="InterPro" id="IPR016174">
    <property type="entry name" value="Di-haem_cyt_TM"/>
</dbReference>
<evidence type="ECO:0000256" key="3">
    <source>
        <dbReference type="ARBA" id="ARBA00022448"/>
    </source>
</evidence>
<comment type="similarity">
    <text evidence="12">Belongs to the cytochrome b561 family.</text>
</comment>
<feature type="domain" description="Cytochrome b561 bacterial/Ni-hydrogenase" evidence="14">
    <location>
        <begin position="14"/>
        <end position="183"/>
    </location>
</feature>
<proteinExistence type="inferred from homology"/>
<evidence type="ECO:0000256" key="6">
    <source>
        <dbReference type="ARBA" id="ARBA00022692"/>
    </source>
</evidence>
<evidence type="ECO:0000256" key="4">
    <source>
        <dbReference type="ARBA" id="ARBA00022475"/>
    </source>
</evidence>
<evidence type="ECO:0000259" key="14">
    <source>
        <dbReference type="Pfam" id="PF01292"/>
    </source>
</evidence>
<dbReference type="GO" id="GO:0022904">
    <property type="term" value="P:respiratory electron transport chain"/>
    <property type="evidence" value="ECO:0007669"/>
    <property type="project" value="InterPro"/>
</dbReference>
<dbReference type="AlphaFoldDB" id="W9UQQ6"/>
<accession>W9UQQ6</accession>
<dbReference type="RefSeq" id="WP_036514085.1">
    <property type="nucleotide sequence ID" value="NZ_AONB01000025.1"/>
</dbReference>
<keyword evidence="3" id="KW-0813">Transport</keyword>
<evidence type="ECO:0000256" key="2">
    <source>
        <dbReference type="ARBA" id="ARBA00004651"/>
    </source>
</evidence>
<evidence type="ECO:0000256" key="10">
    <source>
        <dbReference type="ARBA" id="ARBA00023004"/>
    </source>
</evidence>
<dbReference type="GO" id="GO:0046872">
    <property type="term" value="F:metal ion binding"/>
    <property type="evidence" value="ECO:0007669"/>
    <property type="project" value="UniProtKB-KW"/>
</dbReference>
<keyword evidence="6 13" id="KW-0812">Transmembrane</keyword>
<gene>
    <name evidence="15" type="ORF">D791_03692</name>
</gene>
<comment type="caution">
    <text evidence="15">The sequence shown here is derived from an EMBL/GenBank/DDBJ whole genome shotgun (WGS) entry which is preliminary data.</text>
</comment>
<evidence type="ECO:0000256" key="7">
    <source>
        <dbReference type="ARBA" id="ARBA00022723"/>
    </source>
</evidence>
<evidence type="ECO:0000256" key="13">
    <source>
        <dbReference type="SAM" id="Phobius"/>
    </source>
</evidence>
<dbReference type="GO" id="GO:0009055">
    <property type="term" value="F:electron transfer activity"/>
    <property type="evidence" value="ECO:0007669"/>
    <property type="project" value="InterPro"/>
</dbReference>
<keyword evidence="5" id="KW-0349">Heme</keyword>
<dbReference type="GO" id="GO:0005886">
    <property type="term" value="C:plasma membrane"/>
    <property type="evidence" value="ECO:0007669"/>
    <property type="project" value="UniProtKB-SubCell"/>
</dbReference>
<keyword evidence="9 13" id="KW-1133">Transmembrane helix</keyword>
<keyword evidence="8" id="KW-0249">Electron transport</keyword>
<dbReference type="GO" id="GO:0020037">
    <property type="term" value="F:heme binding"/>
    <property type="evidence" value="ECO:0007669"/>
    <property type="project" value="TreeGrafter"/>
</dbReference>
<organism evidence="15 16">
    <name type="scientific">Nitrincola nitratireducens</name>
    <dbReference type="NCBI Taxonomy" id="1229521"/>
    <lineage>
        <taxon>Bacteria</taxon>
        <taxon>Pseudomonadati</taxon>
        <taxon>Pseudomonadota</taxon>
        <taxon>Gammaproteobacteria</taxon>
        <taxon>Oceanospirillales</taxon>
        <taxon>Oceanospirillaceae</taxon>
        <taxon>Nitrincola</taxon>
    </lineage>
</organism>
<feature type="transmembrane region" description="Helical" evidence="13">
    <location>
        <begin position="147"/>
        <end position="167"/>
    </location>
</feature>
<evidence type="ECO:0000313" key="15">
    <source>
        <dbReference type="EMBL" id="EXJ09409.1"/>
    </source>
</evidence>
<name>W9UQQ6_9GAMM</name>
<dbReference type="InterPro" id="IPR011577">
    <property type="entry name" value="Cyt_b561_bac/Ni-Hgenase"/>
</dbReference>
<comment type="subcellular location">
    <subcellularLocation>
        <location evidence="2">Cell membrane</location>
        <topology evidence="2">Multi-pass membrane protein</topology>
    </subcellularLocation>
</comment>
<feature type="transmembrane region" description="Helical" evidence="13">
    <location>
        <begin position="21"/>
        <end position="45"/>
    </location>
</feature>
<keyword evidence="4" id="KW-1003">Cell membrane</keyword>
<dbReference type="SUPFAM" id="SSF81342">
    <property type="entry name" value="Transmembrane di-heme cytochromes"/>
    <property type="match status" value="1"/>
</dbReference>
<keyword evidence="10" id="KW-0408">Iron</keyword>
<keyword evidence="16" id="KW-1185">Reference proteome</keyword>
<evidence type="ECO:0000256" key="12">
    <source>
        <dbReference type="ARBA" id="ARBA00037975"/>
    </source>
</evidence>
<sequence>MKFTRSWVNTTETYGWVSISIHWLMALTILGMYPLGLYIVSLGYYDPGYRIYPNIHRSIGILVACFLIIRMIWSALMPKPQIRSSSSLETIAAKAGHIALYLLLIVVVFSGYLLSTADGRSIQVFDWFSVPALPFLATRQEDLAGDIHFYASTLMMILVGLHALAALKHHYISKDNTLSRMLGIKGDSQ</sequence>